<evidence type="ECO:0000256" key="2">
    <source>
        <dbReference type="ARBA" id="ARBA00006317"/>
    </source>
</evidence>
<dbReference type="InterPro" id="IPR009057">
    <property type="entry name" value="Homeodomain-like_sf"/>
</dbReference>
<dbReference type="EMBL" id="FR751091">
    <property type="protein sequence ID" value="CBY85303.2"/>
    <property type="molecule type" value="mRNA"/>
</dbReference>
<dbReference type="PRINTS" id="PR00031">
    <property type="entry name" value="HTHREPRESSR"/>
</dbReference>
<dbReference type="InterPro" id="IPR000047">
    <property type="entry name" value="HTH_motif"/>
</dbReference>
<evidence type="ECO:0000256" key="4">
    <source>
        <dbReference type="ARBA" id="ARBA00023155"/>
    </source>
</evidence>
<dbReference type="InterPro" id="IPR046333">
    <property type="entry name" value="HXA10/ABDB-like"/>
</dbReference>
<evidence type="ECO:0000256" key="1">
    <source>
        <dbReference type="ARBA" id="ARBA00004123"/>
    </source>
</evidence>
<dbReference type="SUPFAM" id="SSF46689">
    <property type="entry name" value="Homeodomain-like"/>
    <property type="match status" value="1"/>
</dbReference>
<dbReference type="Gene3D" id="1.10.10.60">
    <property type="entry name" value="Homeodomain-like"/>
    <property type="match status" value="1"/>
</dbReference>
<dbReference type="PROSITE" id="PS50071">
    <property type="entry name" value="HOMEOBOX_2"/>
    <property type="match status" value="1"/>
</dbReference>
<keyword evidence="3 6" id="KW-0238">DNA-binding</keyword>
<evidence type="ECO:0000256" key="8">
    <source>
        <dbReference type="SAM" id="MobiDB-lite"/>
    </source>
</evidence>
<accession>G8YY18</accession>
<dbReference type="PRINTS" id="PR00024">
    <property type="entry name" value="HOMEOBOX"/>
</dbReference>
<dbReference type="AlphaFoldDB" id="G8YY18"/>
<dbReference type="PANTHER" id="PTHR45874">
    <property type="entry name" value="HOMEOBOX PROTEIN ABDOMINAL-B"/>
    <property type="match status" value="1"/>
</dbReference>
<dbReference type="SMART" id="SM00389">
    <property type="entry name" value="HOX"/>
    <property type="match status" value="1"/>
</dbReference>
<comment type="similarity">
    <text evidence="2">Belongs to the Abd-B homeobox family.</text>
</comment>
<evidence type="ECO:0000256" key="7">
    <source>
        <dbReference type="RuleBase" id="RU000682"/>
    </source>
</evidence>
<feature type="domain" description="Homeobox" evidence="9">
    <location>
        <begin position="150"/>
        <end position="210"/>
    </location>
</feature>
<comment type="subcellular location">
    <subcellularLocation>
        <location evidence="1 6 7">Nucleus</location>
    </subcellularLocation>
</comment>
<evidence type="ECO:0000256" key="3">
    <source>
        <dbReference type="ARBA" id="ARBA00023125"/>
    </source>
</evidence>
<evidence type="ECO:0000256" key="6">
    <source>
        <dbReference type="PROSITE-ProRule" id="PRU00108"/>
    </source>
</evidence>
<dbReference type="GO" id="GO:0005634">
    <property type="term" value="C:nucleus"/>
    <property type="evidence" value="ECO:0007669"/>
    <property type="project" value="UniProtKB-SubCell"/>
</dbReference>
<evidence type="ECO:0000313" key="10">
    <source>
        <dbReference type="EMBL" id="CBY85303.2"/>
    </source>
</evidence>
<dbReference type="GO" id="GO:0003677">
    <property type="term" value="F:DNA binding"/>
    <property type="evidence" value="ECO:0007669"/>
    <property type="project" value="UniProtKB-UniRule"/>
</dbReference>
<dbReference type="InterPro" id="IPR001356">
    <property type="entry name" value="HD"/>
</dbReference>
<gene>
    <name evidence="10" type="primary">hoxA14</name>
</gene>
<protein>
    <submittedName>
        <fullName evidence="10">HoxA14 homolog</fullName>
    </submittedName>
</protein>
<organism evidence="10">
    <name type="scientific">Neoceratodus forsteri</name>
    <name type="common">Australian lungfish</name>
    <name type="synonym">Ceratodus forsteri</name>
    <dbReference type="NCBI Taxonomy" id="7892"/>
    <lineage>
        <taxon>Eukaryota</taxon>
        <taxon>Metazoa</taxon>
        <taxon>Chordata</taxon>
        <taxon>Craniata</taxon>
        <taxon>Vertebrata</taxon>
        <taxon>Euteleostomi</taxon>
        <taxon>Dipnomorpha</taxon>
        <taxon>Ceratodontiformes</taxon>
        <taxon>Ceratodontoidei</taxon>
        <taxon>Ceratodontidae</taxon>
        <taxon>Neoceratodus</taxon>
    </lineage>
</organism>
<dbReference type="InterPro" id="IPR017970">
    <property type="entry name" value="Homeobox_CS"/>
</dbReference>
<dbReference type="PROSITE" id="PS00027">
    <property type="entry name" value="HOMEOBOX_1"/>
    <property type="match status" value="1"/>
</dbReference>
<dbReference type="InterPro" id="IPR020479">
    <property type="entry name" value="HD_metazoa"/>
</dbReference>
<reference evidence="10" key="1">
    <citation type="submission" date="2010-12" db="EMBL/GenBank/DDBJ databases">
        <title>Revisiting the origin of vertebrate Hox14 group by including its relict member from lungfish.</title>
        <authorList>
            <person name="Feiner N."/>
            <person name="Ericsson R."/>
            <person name="Joss J.M."/>
            <person name="Meyer A."/>
            <person name="Kuraku S."/>
        </authorList>
    </citation>
    <scope>NUCLEOTIDE SEQUENCE</scope>
    <source>
        <tissue evidence="10">Whole embryo</tissue>
    </source>
</reference>
<proteinExistence type="evidence at transcript level"/>
<name>G8YY18_NEOFS</name>
<keyword evidence="4 6" id="KW-0371">Homeobox</keyword>
<dbReference type="Pfam" id="PF00046">
    <property type="entry name" value="Homeodomain"/>
    <property type="match status" value="1"/>
</dbReference>
<feature type="DNA-binding region" description="Homeobox" evidence="6">
    <location>
        <begin position="152"/>
        <end position="211"/>
    </location>
</feature>
<evidence type="ECO:0000256" key="5">
    <source>
        <dbReference type="ARBA" id="ARBA00023242"/>
    </source>
</evidence>
<keyword evidence="5 6" id="KW-0539">Nucleus</keyword>
<dbReference type="GO" id="GO:0000981">
    <property type="term" value="F:DNA-binding transcription factor activity, RNA polymerase II-specific"/>
    <property type="evidence" value="ECO:0007669"/>
    <property type="project" value="InterPro"/>
</dbReference>
<sequence>MIFPGNLGYASSLQQSAQASRSYPFNPDELGFTVIHPTYEMDTLEAHRYSQLQNGESQFPPRVPHPTCSRAECPGVSRVLPKSMELPRFPHLTQDQTDSVDPDFRLVFPHSAYCGQQFTAGSLNPGTNNSPHSLGLSFHSPWPAHQVMQSRQRKKRVPYTKYQITELEKAFEVNRFLTPESRQHIAVKLGLTERQVKIWFQNQRQKEKKLLLRQPAGISSSVTSPIGPPEQ</sequence>
<dbReference type="CDD" id="cd00086">
    <property type="entry name" value="homeodomain"/>
    <property type="match status" value="1"/>
</dbReference>
<evidence type="ECO:0000259" key="9">
    <source>
        <dbReference type="PROSITE" id="PS50071"/>
    </source>
</evidence>
<feature type="region of interest" description="Disordered" evidence="8">
    <location>
        <begin position="211"/>
        <end position="231"/>
    </location>
</feature>